<dbReference type="EMBL" id="CP121472">
    <property type="protein sequence ID" value="WPL15649.1"/>
    <property type="molecule type" value="Genomic_DNA"/>
</dbReference>
<sequence>MDERRQQPRFRCKLRTGVLFPDGHTELLWAEDISHNGLSIHADKPQRVGVPLRVLVFMFNHRHGKNVQAEAATRVASCVLDTRTQDFRLGLIVDEFIGAAESMFRAQIDYLAAPLAIETKIQYSEQPRMPQCLSFPLHRRIKLALADGGNLTGWTEDVTPQQMRIALSQKLEHDSVHHLKIPVVLAEEPDIFSVQAKARVKGVIFRTMGAFATHFSVFDYQADGLTLLRKELRERFPEIAQETTALTDNSSQPAREEDTEALPSLDELGLF</sequence>
<proteinExistence type="predicted"/>
<evidence type="ECO:0000259" key="2">
    <source>
        <dbReference type="Pfam" id="PF07238"/>
    </source>
</evidence>
<accession>A0ABZ0S4Z2</accession>
<reference evidence="3 4" key="1">
    <citation type="journal article" date="2023" name="Microorganisms">
        <title>Thiorhodovibrio frisius and Trv. litoralis spp. nov., Two Novel Members from a Clade of Fastidious Purple Sulfur Bacteria That Exhibit Unique Red-Shifted Light-Harvesting Capabilities.</title>
        <authorList>
            <person name="Methner A."/>
            <person name="Kuzyk S.B."/>
            <person name="Petersen J."/>
            <person name="Bauer S."/>
            <person name="Brinkmann H."/>
            <person name="Sichau K."/>
            <person name="Wanner G."/>
            <person name="Wolf J."/>
            <person name="Neumann-Schaal M."/>
            <person name="Henke P."/>
            <person name="Tank M."/>
            <person name="Sproer C."/>
            <person name="Bunk B."/>
            <person name="Overmann J."/>
        </authorList>
    </citation>
    <scope>NUCLEOTIDE SEQUENCE [LARGE SCALE GENOMIC DNA]</scope>
    <source>
        <strain evidence="3 4">DSM 6702</strain>
    </source>
</reference>
<dbReference type="SUPFAM" id="SSF141371">
    <property type="entry name" value="PilZ domain-like"/>
    <property type="match status" value="1"/>
</dbReference>
<evidence type="ECO:0000313" key="4">
    <source>
        <dbReference type="Proteomes" id="UP001432180"/>
    </source>
</evidence>
<dbReference type="Pfam" id="PF07238">
    <property type="entry name" value="PilZ"/>
    <property type="match status" value="1"/>
</dbReference>
<name>A0ABZ0S4Z2_9GAMM</name>
<feature type="compositionally biased region" description="Polar residues" evidence="1">
    <location>
        <begin position="241"/>
        <end position="253"/>
    </location>
</feature>
<dbReference type="InterPro" id="IPR009875">
    <property type="entry name" value="PilZ_domain"/>
</dbReference>
<feature type="domain" description="PilZ" evidence="2">
    <location>
        <begin position="3"/>
        <end position="91"/>
    </location>
</feature>
<protein>
    <submittedName>
        <fullName evidence="3">PilZ domain protein</fullName>
    </submittedName>
</protein>
<feature type="region of interest" description="Disordered" evidence="1">
    <location>
        <begin position="241"/>
        <end position="271"/>
    </location>
</feature>
<organism evidence="3 4">
    <name type="scientific">Thiorhodovibrio winogradskyi</name>
    <dbReference type="NCBI Taxonomy" id="77007"/>
    <lineage>
        <taxon>Bacteria</taxon>
        <taxon>Pseudomonadati</taxon>
        <taxon>Pseudomonadota</taxon>
        <taxon>Gammaproteobacteria</taxon>
        <taxon>Chromatiales</taxon>
        <taxon>Chromatiaceae</taxon>
        <taxon>Thiorhodovibrio</taxon>
    </lineage>
</organism>
<keyword evidence="4" id="KW-1185">Reference proteome</keyword>
<evidence type="ECO:0000313" key="3">
    <source>
        <dbReference type="EMBL" id="WPL15649.1"/>
    </source>
</evidence>
<dbReference type="Gene3D" id="2.40.10.220">
    <property type="entry name" value="predicted glycosyltransferase like domains"/>
    <property type="match status" value="1"/>
</dbReference>
<dbReference type="Proteomes" id="UP001432180">
    <property type="component" value="Chromosome"/>
</dbReference>
<gene>
    <name evidence="3" type="ORF">Thiowin_00555</name>
</gene>
<dbReference type="RefSeq" id="WP_328986207.1">
    <property type="nucleotide sequence ID" value="NZ_CP121472.1"/>
</dbReference>
<evidence type="ECO:0000256" key="1">
    <source>
        <dbReference type="SAM" id="MobiDB-lite"/>
    </source>
</evidence>